<gene>
    <name evidence="1" type="ORF">MLD38_026303</name>
</gene>
<reference evidence="2" key="1">
    <citation type="journal article" date="2023" name="Front. Plant Sci.">
        <title>Chromosomal-level genome assembly of Melastoma candidum provides insights into trichome evolution.</title>
        <authorList>
            <person name="Zhong Y."/>
            <person name="Wu W."/>
            <person name="Sun C."/>
            <person name="Zou P."/>
            <person name="Liu Y."/>
            <person name="Dai S."/>
            <person name="Zhou R."/>
        </authorList>
    </citation>
    <scope>NUCLEOTIDE SEQUENCE [LARGE SCALE GENOMIC DNA]</scope>
</reference>
<protein>
    <submittedName>
        <fullName evidence="1">Uncharacterized protein</fullName>
    </submittedName>
</protein>
<sequence>MSSSPPSPYPPMKPQPLPAPSNTPTAAPKPVPWTHEETVHLIQTYQSTWYSLNRNHLRSQHWEAVSAAVADLCSYPPTHPTLKSTSQCRHKMEKLRKRYRSDRKRILQGSMSVSPWPYYDLMDQLEHGPRRITDAHPVKAARTEDDDDEEDERGFGGGRNRRVRSVDYILRRAGVVNRFAASGTDSGARVVVPEAAAEKRKRVEEGGDGKREKVMRGLAEEIRGMAEKYVGVEEVKMEMVRETERWRMDMERKRLDLIIDSQRKLVEAIAKAFGS</sequence>
<proteinExistence type="predicted"/>
<comment type="caution">
    <text evidence="1">The sequence shown here is derived from an EMBL/GenBank/DDBJ whole genome shotgun (WGS) entry which is preliminary data.</text>
</comment>
<accession>A0ACB9P4T1</accession>
<evidence type="ECO:0000313" key="2">
    <source>
        <dbReference type="Proteomes" id="UP001057402"/>
    </source>
</evidence>
<dbReference type="EMBL" id="CM042886">
    <property type="protein sequence ID" value="KAI4341600.1"/>
    <property type="molecule type" value="Genomic_DNA"/>
</dbReference>
<name>A0ACB9P4T1_9MYRT</name>
<evidence type="ECO:0000313" key="1">
    <source>
        <dbReference type="EMBL" id="KAI4341600.1"/>
    </source>
</evidence>
<organism evidence="1 2">
    <name type="scientific">Melastoma candidum</name>
    <dbReference type="NCBI Taxonomy" id="119954"/>
    <lineage>
        <taxon>Eukaryota</taxon>
        <taxon>Viridiplantae</taxon>
        <taxon>Streptophyta</taxon>
        <taxon>Embryophyta</taxon>
        <taxon>Tracheophyta</taxon>
        <taxon>Spermatophyta</taxon>
        <taxon>Magnoliopsida</taxon>
        <taxon>eudicotyledons</taxon>
        <taxon>Gunneridae</taxon>
        <taxon>Pentapetalae</taxon>
        <taxon>rosids</taxon>
        <taxon>malvids</taxon>
        <taxon>Myrtales</taxon>
        <taxon>Melastomataceae</taxon>
        <taxon>Melastomatoideae</taxon>
        <taxon>Melastomateae</taxon>
        <taxon>Melastoma</taxon>
    </lineage>
</organism>
<keyword evidence="2" id="KW-1185">Reference proteome</keyword>
<dbReference type="Proteomes" id="UP001057402">
    <property type="component" value="Chromosome 7"/>
</dbReference>